<feature type="compositionally biased region" description="Polar residues" evidence="1">
    <location>
        <begin position="44"/>
        <end position="70"/>
    </location>
</feature>
<dbReference type="Pfam" id="PF12253">
    <property type="entry name" value="CAF1A_dimeriz"/>
    <property type="match status" value="1"/>
</dbReference>
<dbReference type="AlphaFoldDB" id="A0A061B403"/>
<accession>A0A061B403</accession>
<feature type="region of interest" description="Disordered" evidence="1">
    <location>
        <begin position="1"/>
        <end position="193"/>
    </location>
</feature>
<feature type="compositionally biased region" description="Basic and acidic residues" evidence="1">
    <location>
        <begin position="7"/>
        <end position="17"/>
    </location>
</feature>
<evidence type="ECO:0000256" key="1">
    <source>
        <dbReference type="SAM" id="MobiDB-lite"/>
    </source>
</evidence>
<dbReference type="VEuPathDB" id="FungiDB:BON22_3321"/>
<gene>
    <name evidence="4" type="ORF">CYFA0S_15e01090g</name>
</gene>
<feature type="compositionally biased region" description="Acidic residues" evidence="1">
    <location>
        <begin position="18"/>
        <end position="27"/>
    </location>
</feature>
<evidence type="ECO:0000313" key="4">
    <source>
        <dbReference type="EMBL" id="CDR44654.1"/>
    </source>
</evidence>
<dbReference type="PhylomeDB" id="A0A061B403"/>
<reference evidence="4" key="1">
    <citation type="journal article" date="2014" name="Genome Announc.">
        <title>Genome sequence of the yeast Cyberlindnera fabianii (Hansenula fabianii).</title>
        <authorList>
            <person name="Freel K.C."/>
            <person name="Sarilar V."/>
            <person name="Neuveglise C."/>
            <person name="Devillers H."/>
            <person name="Friedrich A."/>
            <person name="Schacherer J."/>
        </authorList>
    </citation>
    <scope>NUCLEOTIDE SEQUENCE</scope>
    <source>
        <strain evidence="4">YJS4271</strain>
    </source>
</reference>
<dbReference type="InterPro" id="IPR022043">
    <property type="entry name" value="CAF1A_DD"/>
</dbReference>
<proteinExistence type="predicted"/>
<name>A0A061B403_CYBFA</name>
<evidence type="ECO:0000259" key="3">
    <source>
        <dbReference type="Pfam" id="PF21796"/>
    </source>
</evidence>
<dbReference type="Pfam" id="PF21796">
    <property type="entry name" value="Cac1_C"/>
    <property type="match status" value="1"/>
</dbReference>
<feature type="domain" description="Chromatin assembly factor 1 subunit Cac1-like C-terminal" evidence="3">
    <location>
        <begin position="478"/>
        <end position="533"/>
    </location>
</feature>
<dbReference type="InterPro" id="IPR048800">
    <property type="entry name" value="Cac1-like_C"/>
</dbReference>
<sequence>MSNPEELSIHKQPKESSDSDSEIEEITMVDFESTTVTQEKETQMTKTPLKTTQPSELNSGTAAESKTLTPKQLEKQREKEAKEKKRIEEKLAREKAKEEERKLKEEKRLQEKKAKEEEKERIKRENELKREKERQEREQKKNEERLRKEQERLKREEEKEKERLRKEEEKRKAEEEKKKKEEEAEKKKSKLKISNFFKPKTTVKSTTILTNETSEKKSDYSSMFYRFFIADGVSLHTSNTLTGESLKSSMNEFDSSLNSSPSTTDDLKSWFQQQATSASKPEPQQSAEYIYENEIISAPIRIKFIKFYENVKCWIGTYTNTTVALGLGKTPTKETPFFIDFDDEVGEDEEGEGEDIDDDDDASEGDEEDEEDLQDFLEEDNNSNGELRKKVVGPLMPLISWKGQNVGQEPIGLIVPVPVIKFEILNADVSLPIDPLKDYWSATVVAETSEPSTGPELPVEDQPKSKKTKSLITVPEDLELFASKVQGCDFTVPTMVEILKKELPKYTKGTIETTLKTLAKRVGPKMSEKRWEVDTQLLKSTAETQ</sequence>
<feature type="region of interest" description="Disordered" evidence="1">
    <location>
        <begin position="344"/>
        <end position="372"/>
    </location>
</feature>
<feature type="compositionally biased region" description="Basic and acidic residues" evidence="1">
    <location>
        <begin position="72"/>
        <end position="186"/>
    </location>
</feature>
<dbReference type="OrthoDB" id="79480at2759"/>
<dbReference type="EMBL" id="LK052900">
    <property type="protein sequence ID" value="CDR44654.1"/>
    <property type="molecule type" value="Genomic_DNA"/>
</dbReference>
<feature type="domain" description="Chromatin assembly factor 1 subunit A dimerization" evidence="2">
    <location>
        <begin position="303"/>
        <end position="372"/>
    </location>
</feature>
<organism evidence="4">
    <name type="scientific">Cyberlindnera fabianii</name>
    <name type="common">Yeast</name>
    <name type="synonym">Hansenula fabianii</name>
    <dbReference type="NCBI Taxonomy" id="36022"/>
    <lineage>
        <taxon>Eukaryota</taxon>
        <taxon>Fungi</taxon>
        <taxon>Dikarya</taxon>
        <taxon>Ascomycota</taxon>
        <taxon>Saccharomycotina</taxon>
        <taxon>Saccharomycetes</taxon>
        <taxon>Phaffomycetales</taxon>
        <taxon>Phaffomycetaceae</taxon>
        <taxon>Cyberlindnera</taxon>
    </lineage>
</organism>
<protein>
    <submittedName>
        <fullName evidence="4">CYFA0S15e01090g1_1</fullName>
    </submittedName>
</protein>
<evidence type="ECO:0000259" key="2">
    <source>
        <dbReference type="Pfam" id="PF12253"/>
    </source>
</evidence>